<reference evidence="2 3" key="1">
    <citation type="journal article" date="2014" name="BMC Genomics">
        <title>Comparative genomics of Bradyrhizobium japonicum CPAC 15 and Bradyrhizobium diazoefficiens CPAC 7: elite model strains for understanding symbiotic performance with soybean.</title>
        <authorList>
            <person name="Siqueira A.F."/>
            <person name="Ormeno-Orrillo E."/>
            <person name="Souza R.C."/>
            <person name="Rodrigues E.P."/>
            <person name="Almeida L.G."/>
            <person name="Barcellos F.G."/>
            <person name="Batista J.S."/>
            <person name="Nakatami A.S."/>
            <person name="Martinez-Romero E."/>
            <person name="Vasconcelos A.T."/>
            <person name="Hungria M."/>
        </authorList>
    </citation>
    <scope>NUCLEOTIDE SEQUENCE [LARGE SCALE GENOMIC DNA]</scope>
    <source>
        <strain evidence="2 3">SEMIA 5080</strain>
    </source>
</reference>
<proteinExistence type="predicted"/>
<dbReference type="InterPro" id="IPR018712">
    <property type="entry name" value="Tle1-like_cat"/>
</dbReference>
<name>A0A837C9X6_9BRAD</name>
<dbReference type="Proteomes" id="UP000024900">
    <property type="component" value="Unassembled WGS sequence"/>
</dbReference>
<evidence type="ECO:0000313" key="3">
    <source>
        <dbReference type="Proteomes" id="UP000024900"/>
    </source>
</evidence>
<dbReference type="PANTHER" id="PTHR33840:SF1">
    <property type="entry name" value="TLE1 PHOSPHOLIPASE DOMAIN-CONTAINING PROTEIN"/>
    <property type="match status" value="1"/>
</dbReference>
<dbReference type="AlphaFoldDB" id="A0A837C9X6"/>
<feature type="domain" description="T6SS Phospholipase effector Tle1-like catalytic" evidence="1">
    <location>
        <begin position="1"/>
        <end position="255"/>
    </location>
</feature>
<dbReference type="PANTHER" id="PTHR33840">
    <property type="match status" value="1"/>
</dbReference>
<comment type="caution">
    <text evidence="2">The sequence shown here is derived from an EMBL/GenBank/DDBJ whole genome shotgun (WGS) entry which is preliminary data.</text>
</comment>
<sequence>MDGTWNIPTSDTNVSRLLRLVDVDSQSDAEQRTTYIVGVGTTWNSRIRGAFGKGINDRIRRAYLWLAKNYAAGDEIFIFGFSRGAFEARSLVGFIERCGIARKGTPDEVASLFERYHSTDLFSARANIERSAKNETLHPETAFLERTVAAQVQFLGIWDTVRYADLPWGEIRGLSRSQNLFHHIMSTNICRHVRQAIAIDEHRREYRNEPFEVSVDHTERADVEQRWFVGDHCDVGGGHPGGAVSHVPLCWMQQQAASAGLRFTKQLALNGDEHLQPLHDTYSRFLKGTYRFVSRRYYRPIGDCTAGRSPNIRQVIDATVFDRWRRSSCYRPVNLQAWAGISLPGSQHGDFVI</sequence>
<dbReference type="EMBL" id="ADOU02000007">
    <property type="protein sequence ID" value="KGJ65543.1"/>
    <property type="molecule type" value="Genomic_DNA"/>
</dbReference>
<protein>
    <recommendedName>
        <fullName evidence="1">T6SS Phospholipase effector Tle1-like catalytic domain-containing protein</fullName>
    </recommendedName>
</protein>
<evidence type="ECO:0000259" key="1">
    <source>
        <dbReference type="Pfam" id="PF09994"/>
    </source>
</evidence>
<accession>A0A837C9X6</accession>
<evidence type="ECO:0000313" key="2">
    <source>
        <dbReference type="EMBL" id="KGJ65543.1"/>
    </source>
</evidence>
<organism evidence="2 3">
    <name type="scientific">Bradyrhizobium diazoefficiens SEMIA 5080</name>
    <dbReference type="NCBI Taxonomy" id="754504"/>
    <lineage>
        <taxon>Bacteria</taxon>
        <taxon>Pseudomonadati</taxon>
        <taxon>Pseudomonadota</taxon>
        <taxon>Alphaproteobacteria</taxon>
        <taxon>Hyphomicrobiales</taxon>
        <taxon>Nitrobacteraceae</taxon>
        <taxon>Bradyrhizobium</taxon>
    </lineage>
</organism>
<dbReference type="Pfam" id="PF09994">
    <property type="entry name" value="T6SS_Tle1-like_cat"/>
    <property type="match status" value="1"/>
</dbReference>
<gene>
    <name evidence="2" type="ORF">BJA5080_08293</name>
</gene>